<name>A0ABP9S977_9ACTN</name>
<dbReference type="EMBL" id="BAABJQ010000018">
    <property type="protein sequence ID" value="GAA5193006.1"/>
    <property type="molecule type" value="Genomic_DNA"/>
</dbReference>
<organism evidence="1 2">
    <name type="scientific">Rugosimonospora acidiphila</name>
    <dbReference type="NCBI Taxonomy" id="556531"/>
    <lineage>
        <taxon>Bacteria</taxon>
        <taxon>Bacillati</taxon>
        <taxon>Actinomycetota</taxon>
        <taxon>Actinomycetes</taxon>
        <taxon>Micromonosporales</taxon>
        <taxon>Micromonosporaceae</taxon>
        <taxon>Rugosimonospora</taxon>
    </lineage>
</organism>
<keyword evidence="2" id="KW-1185">Reference proteome</keyword>
<sequence>MSNRTRAGLPFPSDEWDLLVRLPGRVAVAATSAEPDTSRRTLVEGAAGAEAIAAARGSDSRLVRGVAETIDEGADNDPPAAEEFSDREAAIAGVLDACRLAAASLAAHAEPADSGAYRAWIESIAESVCQASRSGGVLGLGGVTISPAERRFLDDLAAAFEC</sequence>
<evidence type="ECO:0000313" key="2">
    <source>
        <dbReference type="Proteomes" id="UP001501570"/>
    </source>
</evidence>
<gene>
    <name evidence="1" type="ORF">GCM10023322_53840</name>
</gene>
<evidence type="ECO:0000313" key="1">
    <source>
        <dbReference type="EMBL" id="GAA5193006.1"/>
    </source>
</evidence>
<comment type="caution">
    <text evidence="1">The sequence shown here is derived from an EMBL/GenBank/DDBJ whole genome shotgun (WGS) entry which is preliminary data.</text>
</comment>
<dbReference type="Proteomes" id="UP001501570">
    <property type="component" value="Unassembled WGS sequence"/>
</dbReference>
<dbReference type="RefSeq" id="WP_345634174.1">
    <property type="nucleotide sequence ID" value="NZ_BAABJQ010000018.1"/>
</dbReference>
<accession>A0ABP9S977</accession>
<protein>
    <submittedName>
        <fullName evidence="1">Uncharacterized protein</fullName>
    </submittedName>
</protein>
<proteinExistence type="predicted"/>
<reference evidence="2" key="1">
    <citation type="journal article" date="2019" name="Int. J. Syst. Evol. Microbiol.">
        <title>The Global Catalogue of Microorganisms (GCM) 10K type strain sequencing project: providing services to taxonomists for standard genome sequencing and annotation.</title>
        <authorList>
            <consortium name="The Broad Institute Genomics Platform"/>
            <consortium name="The Broad Institute Genome Sequencing Center for Infectious Disease"/>
            <person name="Wu L."/>
            <person name="Ma J."/>
        </authorList>
    </citation>
    <scope>NUCLEOTIDE SEQUENCE [LARGE SCALE GENOMIC DNA]</scope>
    <source>
        <strain evidence="2">JCM 18304</strain>
    </source>
</reference>